<dbReference type="EMBL" id="JAANBB010000005">
    <property type="protein sequence ID" value="KAF7557431.1"/>
    <property type="molecule type" value="Genomic_DNA"/>
</dbReference>
<sequence>MIRGVSRYAVYLVEKKKFLTGVNRTGVSDDSRYLYLPGTSMATPLVAGCCVAVRECLLKNGYKDEVDSIKTPTASLIKTLIINGAVPIAGQYMADHVRKETNPHSGFGRVNVVETIAMIGPNKAFTGYGISVINEITEEPFVIQIPVPPSDNSLTLKLTMAYAHLPGASLCNDLNLVVVAGD</sequence>
<comment type="caution">
    <text evidence="4">The sequence shown here is derived from an EMBL/GenBank/DDBJ whole genome shotgun (WGS) entry which is preliminary data.</text>
</comment>
<proteinExistence type="predicted"/>
<reference evidence="4" key="1">
    <citation type="submission" date="2020-03" db="EMBL/GenBank/DDBJ databases">
        <title>Draft Genome Sequence of Cylindrodendrum hubeiense.</title>
        <authorList>
            <person name="Buettner E."/>
            <person name="Kellner H."/>
        </authorList>
    </citation>
    <scope>NUCLEOTIDE SEQUENCE</scope>
    <source>
        <strain evidence="4">IHI 201604</strain>
    </source>
</reference>
<keyword evidence="5" id="KW-1185">Reference proteome</keyword>
<organism evidence="4 5">
    <name type="scientific">Cylindrodendrum hubeiense</name>
    <dbReference type="NCBI Taxonomy" id="595255"/>
    <lineage>
        <taxon>Eukaryota</taxon>
        <taxon>Fungi</taxon>
        <taxon>Dikarya</taxon>
        <taxon>Ascomycota</taxon>
        <taxon>Pezizomycotina</taxon>
        <taxon>Sordariomycetes</taxon>
        <taxon>Hypocreomycetidae</taxon>
        <taxon>Hypocreales</taxon>
        <taxon>Nectriaceae</taxon>
        <taxon>Cylindrodendrum</taxon>
    </lineage>
</organism>
<dbReference type="GO" id="GO:0004252">
    <property type="term" value="F:serine-type endopeptidase activity"/>
    <property type="evidence" value="ECO:0007669"/>
    <property type="project" value="InterPro"/>
</dbReference>
<protein>
    <recommendedName>
        <fullName evidence="6">Peptidase S8/S53 domain-containing protein</fullName>
    </recommendedName>
</protein>
<dbReference type="GO" id="GO:0006508">
    <property type="term" value="P:proteolysis"/>
    <property type="evidence" value="ECO:0007669"/>
    <property type="project" value="UniProtKB-KW"/>
</dbReference>
<keyword evidence="3" id="KW-0720">Serine protease</keyword>
<evidence type="ECO:0000256" key="3">
    <source>
        <dbReference type="ARBA" id="ARBA00022825"/>
    </source>
</evidence>
<dbReference type="SUPFAM" id="SSF52743">
    <property type="entry name" value="Subtilisin-like"/>
    <property type="match status" value="1"/>
</dbReference>
<dbReference type="AlphaFoldDB" id="A0A9P5HL28"/>
<dbReference type="InterPro" id="IPR023828">
    <property type="entry name" value="Peptidase_S8_Ser-AS"/>
</dbReference>
<evidence type="ECO:0000256" key="2">
    <source>
        <dbReference type="ARBA" id="ARBA00022801"/>
    </source>
</evidence>
<dbReference type="OrthoDB" id="10256524at2759"/>
<dbReference type="InterPro" id="IPR036852">
    <property type="entry name" value="Peptidase_S8/S53_dom_sf"/>
</dbReference>
<dbReference type="PROSITE" id="PS00138">
    <property type="entry name" value="SUBTILASE_SER"/>
    <property type="match status" value="1"/>
</dbReference>
<evidence type="ECO:0008006" key="6">
    <source>
        <dbReference type="Google" id="ProtNLM"/>
    </source>
</evidence>
<dbReference type="Proteomes" id="UP000722485">
    <property type="component" value="Unassembled WGS sequence"/>
</dbReference>
<name>A0A9P5HL28_9HYPO</name>
<keyword evidence="1" id="KW-0645">Protease</keyword>
<evidence type="ECO:0000313" key="5">
    <source>
        <dbReference type="Proteomes" id="UP000722485"/>
    </source>
</evidence>
<evidence type="ECO:0000256" key="1">
    <source>
        <dbReference type="ARBA" id="ARBA00022670"/>
    </source>
</evidence>
<keyword evidence="2" id="KW-0378">Hydrolase</keyword>
<accession>A0A9P5HL28</accession>
<gene>
    <name evidence="4" type="ORF">G7Z17_g698</name>
</gene>
<evidence type="ECO:0000313" key="4">
    <source>
        <dbReference type="EMBL" id="KAF7557431.1"/>
    </source>
</evidence>
<dbReference type="Gene3D" id="3.40.50.200">
    <property type="entry name" value="Peptidase S8/S53 domain"/>
    <property type="match status" value="1"/>
</dbReference>